<evidence type="ECO:0000313" key="1">
    <source>
        <dbReference type="EMBL" id="MFD0998044.1"/>
    </source>
</evidence>
<accession>A0ABW3JW26</accession>
<evidence type="ECO:0008006" key="3">
    <source>
        <dbReference type="Google" id="ProtNLM"/>
    </source>
</evidence>
<sequence>MIPEFQTLTDSETELMLKAPILVCILIAGADGDIDRKEIKEAIAIVRKEKKNHTLLSGFFREMAQDFEDKIKILIQSYPFELSKRTPLIIEELKSLNLLWKKIDPEFSIAYYEMLKSISERIASSSGGLWGIKTVGSEEAQYLHLPMITDPAKK</sequence>
<evidence type="ECO:0000313" key="2">
    <source>
        <dbReference type="Proteomes" id="UP001597112"/>
    </source>
</evidence>
<gene>
    <name evidence="1" type="ORF">ACFQ21_01960</name>
</gene>
<dbReference type="Proteomes" id="UP001597112">
    <property type="component" value="Unassembled WGS sequence"/>
</dbReference>
<keyword evidence="2" id="KW-1185">Reference proteome</keyword>
<proteinExistence type="predicted"/>
<dbReference type="RefSeq" id="WP_377574057.1">
    <property type="nucleotide sequence ID" value="NZ_JBHTKA010000001.1"/>
</dbReference>
<protein>
    <recommendedName>
        <fullName evidence="3">TerB family tellurite resistance protein</fullName>
    </recommendedName>
</protein>
<comment type="caution">
    <text evidence="1">The sequence shown here is derived from an EMBL/GenBank/DDBJ whole genome shotgun (WGS) entry which is preliminary data.</text>
</comment>
<name>A0ABW3JW26_9BACT</name>
<reference evidence="2" key="1">
    <citation type="journal article" date="2019" name="Int. J. Syst. Evol. Microbiol.">
        <title>The Global Catalogue of Microorganisms (GCM) 10K type strain sequencing project: providing services to taxonomists for standard genome sequencing and annotation.</title>
        <authorList>
            <consortium name="The Broad Institute Genomics Platform"/>
            <consortium name="The Broad Institute Genome Sequencing Center for Infectious Disease"/>
            <person name="Wu L."/>
            <person name="Ma J."/>
        </authorList>
    </citation>
    <scope>NUCLEOTIDE SEQUENCE [LARGE SCALE GENOMIC DNA]</scope>
    <source>
        <strain evidence="2">CCUG 58938</strain>
    </source>
</reference>
<dbReference type="EMBL" id="JBHTKA010000001">
    <property type="protein sequence ID" value="MFD0998044.1"/>
    <property type="molecule type" value="Genomic_DNA"/>
</dbReference>
<organism evidence="1 2">
    <name type="scientific">Ohtaekwangia kribbensis</name>
    <dbReference type="NCBI Taxonomy" id="688913"/>
    <lineage>
        <taxon>Bacteria</taxon>
        <taxon>Pseudomonadati</taxon>
        <taxon>Bacteroidota</taxon>
        <taxon>Cytophagia</taxon>
        <taxon>Cytophagales</taxon>
        <taxon>Fulvivirgaceae</taxon>
        <taxon>Ohtaekwangia</taxon>
    </lineage>
</organism>